<reference evidence="2" key="1">
    <citation type="journal article" date="2021" name="Proc. Natl. Acad. Sci. U.S.A.">
        <title>Three genomes in the algal genus Volvox reveal the fate of a haploid sex-determining region after a transition to homothallism.</title>
        <authorList>
            <person name="Yamamoto K."/>
            <person name="Hamaji T."/>
            <person name="Kawai-Toyooka H."/>
            <person name="Matsuzaki R."/>
            <person name="Takahashi F."/>
            <person name="Nishimura Y."/>
            <person name="Kawachi M."/>
            <person name="Noguchi H."/>
            <person name="Minakuchi Y."/>
            <person name="Umen J.G."/>
            <person name="Toyoda A."/>
            <person name="Nozaki H."/>
        </authorList>
    </citation>
    <scope>NUCLEOTIDE SEQUENCE</scope>
    <source>
        <strain evidence="2">NIES-3786</strain>
    </source>
</reference>
<evidence type="ECO:0000256" key="1">
    <source>
        <dbReference type="SAM" id="MobiDB-lite"/>
    </source>
</evidence>
<dbReference type="EMBL" id="BNCP01000007">
    <property type="protein sequence ID" value="GIL75337.1"/>
    <property type="molecule type" value="Genomic_DNA"/>
</dbReference>
<sequence length="153" mass="16719">METPDQAWWWSDPRQTIAGVPQNAAARVRFEKGMDGFCEWEREREREHQQPSLAGIEVSWKGKERTLPQPQPATPERIASASTCSSWGVAHSSAATAGSFKGVAVCSGVPRNPKNSFPGGSAEPSYAKHHGKLRSTREKFSGDPRSSPNIFPG</sequence>
<comment type="caution">
    <text evidence="2">The sequence shown here is derived from an EMBL/GenBank/DDBJ whole genome shotgun (WGS) entry which is preliminary data.</text>
</comment>
<dbReference type="Proteomes" id="UP000747110">
    <property type="component" value="Unassembled WGS sequence"/>
</dbReference>
<protein>
    <submittedName>
        <fullName evidence="2">Uncharacterized protein</fullName>
    </submittedName>
</protein>
<organism evidence="2 3">
    <name type="scientific">Volvox reticuliferus</name>
    <dbReference type="NCBI Taxonomy" id="1737510"/>
    <lineage>
        <taxon>Eukaryota</taxon>
        <taxon>Viridiplantae</taxon>
        <taxon>Chlorophyta</taxon>
        <taxon>core chlorophytes</taxon>
        <taxon>Chlorophyceae</taxon>
        <taxon>CS clade</taxon>
        <taxon>Chlamydomonadales</taxon>
        <taxon>Volvocaceae</taxon>
        <taxon>Volvox</taxon>
    </lineage>
</organism>
<feature type="region of interest" description="Disordered" evidence="1">
    <location>
        <begin position="106"/>
        <end position="153"/>
    </location>
</feature>
<accession>A0A8J4FGG4</accession>
<keyword evidence="3" id="KW-1185">Reference proteome</keyword>
<dbReference type="AlphaFoldDB" id="A0A8J4FGG4"/>
<proteinExistence type="predicted"/>
<name>A0A8J4FGG4_9CHLO</name>
<evidence type="ECO:0000313" key="2">
    <source>
        <dbReference type="EMBL" id="GIL75337.1"/>
    </source>
</evidence>
<feature type="compositionally biased region" description="Polar residues" evidence="1">
    <location>
        <begin position="144"/>
        <end position="153"/>
    </location>
</feature>
<gene>
    <name evidence="2" type="ORF">Vretifemale_5152</name>
</gene>
<evidence type="ECO:0000313" key="3">
    <source>
        <dbReference type="Proteomes" id="UP000747110"/>
    </source>
</evidence>
<feature type="non-terminal residue" evidence="2">
    <location>
        <position position="153"/>
    </location>
</feature>